<dbReference type="Proteomes" id="UP001629953">
    <property type="component" value="Unassembled WGS sequence"/>
</dbReference>
<proteinExistence type="inferred from homology"/>
<evidence type="ECO:0000256" key="3">
    <source>
        <dbReference type="ARBA" id="ARBA00023125"/>
    </source>
</evidence>
<dbReference type="PRINTS" id="PR00039">
    <property type="entry name" value="HTHLYSR"/>
</dbReference>
<dbReference type="Gene3D" id="1.10.10.10">
    <property type="entry name" value="Winged helix-like DNA-binding domain superfamily/Winged helix DNA-binding domain"/>
    <property type="match status" value="1"/>
</dbReference>
<keyword evidence="3" id="KW-0238">DNA-binding</keyword>
<keyword evidence="2" id="KW-0805">Transcription regulation</keyword>
<dbReference type="EMBL" id="JBEQCT010000002">
    <property type="protein sequence ID" value="MFM2484955.1"/>
    <property type="molecule type" value="Genomic_DNA"/>
</dbReference>
<comment type="similarity">
    <text evidence="1">Belongs to the LysR transcriptional regulatory family.</text>
</comment>
<dbReference type="PROSITE" id="PS50931">
    <property type="entry name" value="HTH_LYSR"/>
    <property type="match status" value="1"/>
</dbReference>
<evidence type="ECO:0000313" key="6">
    <source>
        <dbReference type="EMBL" id="MFM2484955.1"/>
    </source>
</evidence>
<dbReference type="InterPro" id="IPR036390">
    <property type="entry name" value="WH_DNA-bd_sf"/>
</dbReference>
<dbReference type="PANTHER" id="PTHR30537:SF5">
    <property type="entry name" value="HTH-TYPE TRANSCRIPTIONAL ACTIVATOR TTDR-RELATED"/>
    <property type="match status" value="1"/>
</dbReference>
<dbReference type="PANTHER" id="PTHR30537">
    <property type="entry name" value="HTH-TYPE TRANSCRIPTIONAL REGULATOR"/>
    <property type="match status" value="1"/>
</dbReference>
<evidence type="ECO:0000313" key="7">
    <source>
        <dbReference type="Proteomes" id="UP001629953"/>
    </source>
</evidence>
<dbReference type="InterPro" id="IPR058163">
    <property type="entry name" value="LysR-type_TF_proteobact-type"/>
</dbReference>
<gene>
    <name evidence="6" type="ORF">ABUE30_07725</name>
</gene>
<comment type="caution">
    <text evidence="6">The sequence shown here is derived from an EMBL/GenBank/DDBJ whole genome shotgun (WGS) entry which is preliminary data.</text>
</comment>
<sequence length="314" mass="35738">MNKNLINQADRIALLQTWVRIVEAGSLSAAARQMDTSQPTISRRLKALEQRLNCKLLLRTTHQIKLTEDGENCYQQAKILLEQWQSIEDRLNQTDTQLTGHLRVRAPHAFGKEQLLEPLLSYLAHHPNMRIDWQLHDKTPNFIADNIDCAIHLGPVTEPNVVAELVAHVPRIIVAAPTLVKTPPIQIESLQDYPWIAFSNFYRHELTLTEQTTHTRCSLTLNPTLATDNIDVAARAAIAGVGLAMLSAWLVEPMLARGELIQLMPQWQATSLPLYLVYPYANYYPARLRQFLEAMRHGIKHMSGIEPKTRRSDR</sequence>
<dbReference type="InterPro" id="IPR036388">
    <property type="entry name" value="WH-like_DNA-bd_sf"/>
</dbReference>
<keyword evidence="4" id="KW-0804">Transcription</keyword>
<organism evidence="6 7">
    <name type="scientific">Celerinatantimonas yamalensis</name>
    <dbReference type="NCBI Taxonomy" id="559956"/>
    <lineage>
        <taxon>Bacteria</taxon>
        <taxon>Pseudomonadati</taxon>
        <taxon>Pseudomonadota</taxon>
        <taxon>Gammaproteobacteria</taxon>
        <taxon>Celerinatantimonadaceae</taxon>
        <taxon>Celerinatantimonas</taxon>
    </lineage>
</organism>
<evidence type="ECO:0000256" key="4">
    <source>
        <dbReference type="ARBA" id="ARBA00023163"/>
    </source>
</evidence>
<name>A0ABW9G5M0_9GAMM</name>
<dbReference type="Gene3D" id="3.40.190.290">
    <property type="match status" value="1"/>
</dbReference>
<dbReference type="CDD" id="cd08422">
    <property type="entry name" value="PBP2_CrgA_like"/>
    <property type="match status" value="1"/>
</dbReference>
<keyword evidence="7" id="KW-1185">Reference proteome</keyword>
<dbReference type="InterPro" id="IPR005119">
    <property type="entry name" value="LysR_subst-bd"/>
</dbReference>
<dbReference type="SUPFAM" id="SSF53850">
    <property type="entry name" value="Periplasmic binding protein-like II"/>
    <property type="match status" value="1"/>
</dbReference>
<evidence type="ECO:0000259" key="5">
    <source>
        <dbReference type="PROSITE" id="PS50931"/>
    </source>
</evidence>
<feature type="domain" description="HTH lysR-type" evidence="5">
    <location>
        <begin position="10"/>
        <end position="67"/>
    </location>
</feature>
<dbReference type="RefSeq" id="WP_408623143.1">
    <property type="nucleotide sequence ID" value="NZ_JBEQCT010000002.1"/>
</dbReference>
<dbReference type="InterPro" id="IPR000847">
    <property type="entry name" value="LysR_HTH_N"/>
</dbReference>
<evidence type="ECO:0000256" key="1">
    <source>
        <dbReference type="ARBA" id="ARBA00009437"/>
    </source>
</evidence>
<dbReference type="SUPFAM" id="SSF46785">
    <property type="entry name" value="Winged helix' DNA-binding domain"/>
    <property type="match status" value="1"/>
</dbReference>
<accession>A0ABW9G5M0</accession>
<protein>
    <submittedName>
        <fullName evidence="6">LysR family transcriptional regulator</fullName>
    </submittedName>
</protein>
<dbReference type="Pfam" id="PF00126">
    <property type="entry name" value="HTH_1"/>
    <property type="match status" value="1"/>
</dbReference>
<evidence type="ECO:0000256" key="2">
    <source>
        <dbReference type="ARBA" id="ARBA00023015"/>
    </source>
</evidence>
<dbReference type="Pfam" id="PF03466">
    <property type="entry name" value="LysR_substrate"/>
    <property type="match status" value="1"/>
</dbReference>
<reference evidence="6 7" key="1">
    <citation type="journal article" date="2013" name="Int. J. Syst. Evol. Microbiol.">
        <title>Celerinatantimonas yamalensis sp. nov., a cold-adapted diazotrophic bacterium from a cold permafrost brine.</title>
        <authorList>
            <person name="Shcherbakova V."/>
            <person name="Chuvilskaya N."/>
            <person name="Rivkina E."/>
            <person name="Demidov N."/>
            <person name="Uchaeva V."/>
            <person name="Suetin S."/>
            <person name="Suzina N."/>
            <person name="Gilichinsky D."/>
        </authorList>
    </citation>
    <scope>NUCLEOTIDE SEQUENCE [LARGE SCALE GENOMIC DNA]</scope>
    <source>
        <strain evidence="6 7">C7</strain>
    </source>
</reference>